<protein>
    <recommendedName>
        <fullName evidence="1">DUF5675 domain-containing protein</fullName>
    </recommendedName>
</protein>
<name>A0A494J652_9FLAO</name>
<evidence type="ECO:0000313" key="2">
    <source>
        <dbReference type="EMBL" id="AQX50884.1"/>
    </source>
</evidence>
<organism evidence="3">
    <name type="scientific">Elizabethkingia anophelis</name>
    <dbReference type="NCBI Taxonomy" id="1117645"/>
    <lineage>
        <taxon>Bacteria</taxon>
        <taxon>Pseudomonadati</taxon>
        <taxon>Bacteroidota</taxon>
        <taxon>Flavobacteriia</taxon>
        <taxon>Flavobacteriales</taxon>
        <taxon>Weeksellaceae</taxon>
        <taxon>Elizabethkingia</taxon>
    </lineage>
</organism>
<feature type="domain" description="DUF5675" evidence="1">
    <location>
        <begin position="5"/>
        <end position="115"/>
    </location>
</feature>
<accession>A0A494J652</accession>
<dbReference type="AlphaFoldDB" id="A0A494J652"/>
<proteinExistence type="predicted"/>
<evidence type="ECO:0000313" key="4">
    <source>
        <dbReference type="Proteomes" id="UP000189738"/>
    </source>
</evidence>
<dbReference type="Proteomes" id="UP000189738">
    <property type="component" value="Chromosome"/>
</dbReference>
<dbReference type="EMBL" id="CP014339">
    <property type="protein sequence ID" value="AQX50884.1"/>
    <property type="molecule type" value="Genomic_DNA"/>
</dbReference>
<evidence type="ECO:0000259" key="1">
    <source>
        <dbReference type="Pfam" id="PF18925"/>
    </source>
</evidence>
<gene>
    <name evidence="2" type="ORF">AYC66_09400</name>
    <name evidence="3" type="ORF">BAY09_01535</name>
</gene>
<reference evidence="2 4" key="1">
    <citation type="submission" date="2016-02" db="EMBL/GenBank/DDBJ databases">
        <authorList>
            <person name="Nicholson A.C."/>
            <person name="Humrighouse B.W."/>
            <person name="Loparev V."/>
            <person name="Emery B."/>
            <person name="Graziano J."/>
            <person name="McQuiston J.R."/>
        </authorList>
    </citation>
    <scope>NUCLEOTIDE SEQUENCE [LARGE SCALE GENOMIC DNA]</scope>
    <source>
        <strain evidence="2 4">E6809</strain>
    </source>
</reference>
<sequence>MVLELIREYSAGGTNGKLYYDGVLVCYTIELPWHNNRRRISCIPEGRYRLMKRHSPKFGWHIVVLNVPGRSAILFHPANYALKELQGCIAPVTALTGSGRGVDSRTALEVLKALVYPVLDIDECVFVVIRSLKK</sequence>
<dbReference type="InterPro" id="IPR043732">
    <property type="entry name" value="DUF5675"/>
</dbReference>
<dbReference type="RefSeq" id="WP_078720181.1">
    <property type="nucleotide sequence ID" value="NZ_CP014339.1"/>
</dbReference>
<dbReference type="Pfam" id="PF18925">
    <property type="entry name" value="DUF5675"/>
    <property type="match status" value="1"/>
</dbReference>
<dbReference type="EMBL" id="MAHS01000009">
    <property type="protein sequence ID" value="OPB49447.1"/>
    <property type="molecule type" value="Genomic_DNA"/>
</dbReference>
<evidence type="ECO:0000313" key="3">
    <source>
        <dbReference type="EMBL" id="OPB49447.1"/>
    </source>
</evidence>
<reference evidence="3" key="2">
    <citation type="submission" date="2016-06" db="EMBL/GenBank/DDBJ databases">
        <authorList>
            <person name="Nicholson A.C."/>
        </authorList>
    </citation>
    <scope>NUCLEOTIDE SEQUENCE [LARGE SCALE GENOMIC DNA]</scope>
    <source>
        <strain evidence="3">E6809</strain>
    </source>
</reference>